<evidence type="ECO:0000259" key="4">
    <source>
        <dbReference type="Pfam" id="PF14257"/>
    </source>
</evidence>
<feature type="compositionally biased region" description="Low complexity" evidence="1">
    <location>
        <begin position="28"/>
        <end position="49"/>
    </location>
</feature>
<organism evidence="5 6">
    <name type="scientific">Streptomyces mangrovisoli</name>
    <dbReference type="NCBI Taxonomy" id="1428628"/>
    <lineage>
        <taxon>Bacteria</taxon>
        <taxon>Bacillati</taxon>
        <taxon>Actinomycetota</taxon>
        <taxon>Actinomycetes</taxon>
        <taxon>Kitasatosporales</taxon>
        <taxon>Streptomycetaceae</taxon>
        <taxon>Streptomyces</taxon>
    </lineage>
</organism>
<gene>
    <name evidence="5" type="ORF">WN71_038925</name>
</gene>
<keyword evidence="3" id="KW-0732">Signal</keyword>
<comment type="caution">
    <text evidence="5">The sequence shown here is derived from an EMBL/GenBank/DDBJ whole genome shotgun (WGS) entry which is preliminary data.</text>
</comment>
<feature type="compositionally biased region" description="Polar residues" evidence="1">
    <location>
        <begin position="57"/>
        <end position="71"/>
    </location>
</feature>
<accession>A0A1J4NMM0</accession>
<feature type="domain" description="DUF4349" evidence="4">
    <location>
        <begin position="80"/>
        <end position="287"/>
    </location>
</feature>
<feature type="chain" id="PRO_5038719446" description="DUF4349 domain-containing protein" evidence="3">
    <location>
        <begin position="26"/>
        <end position="335"/>
    </location>
</feature>
<feature type="transmembrane region" description="Helical" evidence="2">
    <location>
        <begin position="265"/>
        <end position="288"/>
    </location>
</feature>
<evidence type="ECO:0000313" key="6">
    <source>
        <dbReference type="Proteomes" id="UP000034196"/>
    </source>
</evidence>
<dbReference type="STRING" id="1428628.WN71_038925"/>
<keyword evidence="2" id="KW-1133">Transmembrane helix</keyword>
<feature type="signal peptide" evidence="3">
    <location>
        <begin position="1"/>
        <end position="25"/>
    </location>
</feature>
<dbReference type="Proteomes" id="UP000034196">
    <property type="component" value="Unassembled WGS sequence"/>
</dbReference>
<name>A0A1J4NMM0_9ACTN</name>
<dbReference type="OrthoDB" id="186919at2"/>
<evidence type="ECO:0000256" key="1">
    <source>
        <dbReference type="SAM" id="MobiDB-lite"/>
    </source>
</evidence>
<evidence type="ECO:0000256" key="2">
    <source>
        <dbReference type="SAM" id="Phobius"/>
    </source>
</evidence>
<feature type="region of interest" description="Disordered" evidence="1">
    <location>
        <begin position="299"/>
        <end position="335"/>
    </location>
</feature>
<keyword evidence="2" id="KW-0812">Transmembrane</keyword>
<keyword evidence="2" id="KW-0472">Membrane</keyword>
<proteinExistence type="predicted"/>
<feature type="region of interest" description="Disordered" evidence="1">
    <location>
        <begin position="28"/>
        <end position="77"/>
    </location>
</feature>
<sequence length="335" mass="34019">MRPRPSARPVRTLSALLLAASIAVAGCGAGSSGADSAGAKAAEQADSKAQGPGSGGARSTATTAPQRSTATEAPRLTSADIVRTASLTVRVGDVAKALAAARTTTEDAGGYVGDETTDRDSAGREHTRLVLRVPSGRYDEVLTALQGGGTLLARTSKAEDVTDQVVDVDSRVKSQRASVARIRALMDRAGKLSDVVELEGELSSREADLESLLAQQASLKDRVSLATITLTLTEAPVTKAAKDTSPGFGDAVAGGWDVFVTVFRWLALAIGAALPFAALTALLAVAWLRVVRPRRAPRPATATLAPTAGPTAGPAPAPAAGPLSAGGTPERGEGE</sequence>
<dbReference type="PROSITE" id="PS51257">
    <property type="entry name" value="PROKAR_LIPOPROTEIN"/>
    <property type="match status" value="1"/>
</dbReference>
<dbReference type="AlphaFoldDB" id="A0A1J4NMM0"/>
<feature type="compositionally biased region" description="Low complexity" evidence="1">
    <location>
        <begin position="299"/>
        <end position="312"/>
    </location>
</feature>
<dbReference type="Pfam" id="PF14257">
    <property type="entry name" value="DUF4349"/>
    <property type="match status" value="1"/>
</dbReference>
<evidence type="ECO:0000256" key="3">
    <source>
        <dbReference type="SAM" id="SignalP"/>
    </source>
</evidence>
<protein>
    <recommendedName>
        <fullName evidence="4">DUF4349 domain-containing protein</fullName>
    </recommendedName>
</protein>
<reference evidence="5" key="1">
    <citation type="submission" date="2016-10" db="EMBL/GenBank/DDBJ databases">
        <title>Genome sequence of Streptomyces mangrovisoli MUSC 149.</title>
        <authorList>
            <person name="Lee L.-H."/>
            <person name="Ser H.-L."/>
        </authorList>
    </citation>
    <scope>NUCLEOTIDE SEQUENCE [LARGE SCALE GENOMIC DNA]</scope>
    <source>
        <strain evidence="5">MUSC 149</strain>
    </source>
</reference>
<evidence type="ECO:0000313" key="5">
    <source>
        <dbReference type="EMBL" id="OIJ62549.1"/>
    </source>
</evidence>
<dbReference type="EMBL" id="LAVA02000170">
    <property type="protein sequence ID" value="OIJ62549.1"/>
    <property type="molecule type" value="Genomic_DNA"/>
</dbReference>
<dbReference type="RefSeq" id="WP_046591965.1">
    <property type="nucleotide sequence ID" value="NZ_LAVA02000170.1"/>
</dbReference>
<keyword evidence="6" id="KW-1185">Reference proteome</keyword>
<dbReference type="InterPro" id="IPR025645">
    <property type="entry name" value="DUF4349"/>
</dbReference>